<feature type="signal peptide" evidence="2">
    <location>
        <begin position="1"/>
        <end position="22"/>
    </location>
</feature>
<protein>
    <submittedName>
        <fullName evidence="4">DUF4168 domain-containing protein</fullName>
    </submittedName>
</protein>
<keyword evidence="2" id="KW-0732">Signal</keyword>
<feature type="coiled-coil region" evidence="1">
    <location>
        <begin position="35"/>
        <end position="104"/>
    </location>
</feature>
<evidence type="ECO:0000256" key="1">
    <source>
        <dbReference type="SAM" id="Coils"/>
    </source>
</evidence>
<dbReference type="EMBL" id="JAHWDF010000005">
    <property type="protein sequence ID" value="MBW2961476.1"/>
    <property type="molecule type" value="Genomic_DNA"/>
</dbReference>
<dbReference type="RefSeq" id="WP_219039759.1">
    <property type="nucleotide sequence ID" value="NZ_JAHWDF010000005.1"/>
</dbReference>
<dbReference type="InterPro" id="IPR025433">
    <property type="entry name" value="DUF4168"/>
</dbReference>
<proteinExistence type="predicted"/>
<evidence type="ECO:0000313" key="4">
    <source>
        <dbReference type="EMBL" id="MBW2961476.1"/>
    </source>
</evidence>
<comment type="caution">
    <text evidence="4">The sequence shown here is derived from an EMBL/GenBank/DDBJ whole genome shotgun (WGS) entry which is preliminary data.</text>
</comment>
<sequence>MLKKAKLNLFLFLATVGTIGMSAQTEAKKVTDQDLSNFADAYQAVQVENQKAQQEMVTMIEESGLDVNKFQEIQKAQMDPNTEVDATKEELAAHQELMTEIQAMQPKLQTQKEGLIKEKGLTMQRYQEVAAAIQNDQALQQKLQAIMMKKQTSGTEG</sequence>
<organism evidence="4 5">
    <name type="scientific">Mesonia aestuariivivens</name>
    <dbReference type="NCBI Taxonomy" id="2796128"/>
    <lineage>
        <taxon>Bacteria</taxon>
        <taxon>Pseudomonadati</taxon>
        <taxon>Bacteroidota</taxon>
        <taxon>Flavobacteriia</taxon>
        <taxon>Flavobacteriales</taxon>
        <taxon>Flavobacteriaceae</taxon>
        <taxon>Mesonia</taxon>
    </lineage>
</organism>
<accession>A0ABS6W0V2</accession>
<evidence type="ECO:0000256" key="2">
    <source>
        <dbReference type="SAM" id="SignalP"/>
    </source>
</evidence>
<feature type="domain" description="DUF4168" evidence="3">
    <location>
        <begin position="32"/>
        <end position="142"/>
    </location>
</feature>
<dbReference type="Proteomes" id="UP000719267">
    <property type="component" value="Unassembled WGS sequence"/>
</dbReference>
<name>A0ABS6W0V2_9FLAO</name>
<dbReference type="Pfam" id="PF13767">
    <property type="entry name" value="DUF4168"/>
    <property type="match status" value="1"/>
</dbReference>
<keyword evidence="5" id="KW-1185">Reference proteome</keyword>
<evidence type="ECO:0000313" key="5">
    <source>
        <dbReference type="Proteomes" id="UP000719267"/>
    </source>
</evidence>
<keyword evidence="1" id="KW-0175">Coiled coil</keyword>
<reference evidence="4 5" key="1">
    <citation type="submission" date="2021-07" db="EMBL/GenBank/DDBJ databases">
        <title>Mesonia aestuariivivens sp. nov., isolated from a tidal flat.</title>
        <authorList>
            <person name="Kim Y.-O."/>
            <person name="Yoon J.-H."/>
        </authorList>
    </citation>
    <scope>NUCLEOTIDE SEQUENCE [LARGE SCALE GENOMIC DNA]</scope>
    <source>
        <strain evidence="4 5">JHPTF-M18</strain>
    </source>
</reference>
<evidence type="ECO:0000259" key="3">
    <source>
        <dbReference type="Pfam" id="PF13767"/>
    </source>
</evidence>
<feature type="chain" id="PRO_5047448728" evidence="2">
    <location>
        <begin position="23"/>
        <end position="157"/>
    </location>
</feature>
<gene>
    <name evidence="4" type="ORF">KW502_06660</name>
</gene>